<dbReference type="AlphaFoldDB" id="A0A2T0BGC2"/>
<dbReference type="InterPro" id="IPR024232">
    <property type="entry name" value="SpoIIIAH"/>
</dbReference>
<dbReference type="RefSeq" id="WP_106059396.1">
    <property type="nucleotide sequence ID" value="NZ_PVXQ01000011.1"/>
</dbReference>
<accession>A0A2T0BGC2</accession>
<gene>
    <name evidence="1" type="ORF">CLVI_14040</name>
</gene>
<sequence>MTKKQLGIICTLLALIVCTAILAAKLNNGGLNDPSDLSAVLSAEDGINEVEEATDTETISQQDFFIDSRSEREQKDATTVQSLKAIADNENTSAEQKASATDQLQTNTLKQDKQKTIELNIKNKGYVDALCEISEDQKQASIIVNAEDGLSEKDGAVIQEIVQNAANIKDVTIEVKK</sequence>
<evidence type="ECO:0000313" key="1">
    <source>
        <dbReference type="EMBL" id="PRR82961.1"/>
    </source>
</evidence>
<evidence type="ECO:0000313" key="2">
    <source>
        <dbReference type="Proteomes" id="UP000239471"/>
    </source>
</evidence>
<dbReference type="Gene3D" id="1.10.287.4300">
    <property type="entry name" value="Stage III sporulation protein AH-like"/>
    <property type="match status" value="1"/>
</dbReference>
<dbReference type="OrthoDB" id="1707181at2"/>
<comment type="caution">
    <text evidence="1">The sequence shown here is derived from an EMBL/GenBank/DDBJ whole genome shotgun (WGS) entry which is preliminary data.</text>
</comment>
<dbReference type="Proteomes" id="UP000239471">
    <property type="component" value="Unassembled WGS sequence"/>
</dbReference>
<reference evidence="1 2" key="1">
    <citation type="submission" date="2018-03" db="EMBL/GenBank/DDBJ databases">
        <title>Genome sequence of Clostridium vincentii DSM 10228.</title>
        <authorList>
            <person name="Poehlein A."/>
            <person name="Daniel R."/>
        </authorList>
    </citation>
    <scope>NUCLEOTIDE SEQUENCE [LARGE SCALE GENOMIC DNA]</scope>
    <source>
        <strain evidence="1 2">DSM 10228</strain>
    </source>
</reference>
<protein>
    <submittedName>
        <fullName evidence="1">SpoIIIAH-like protein</fullName>
    </submittedName>
</protein>
<dbReference type="InterPro" id="IPR038503">
    <property type="entry name" value="SpoIIIAH_sf"/>
</dbReference>
<dbReference type="EMBL" id="PVXQ01000011">
    <property type="protein sequence ID" value="PRR82961.1"/>
    <property type="molecule type" value="Genomic_DNA"/>
</dbReference>
<dbReference type="Pfam" id="PF12685">
    <property type="entry name" value="SpoIIIAH"/>
    <property type="match status" value="1"/>
</dbReference>
<name>A0A2T0BGC2_9CLOT</name>
<proteinExistence type="predicted"/>
<organism evidence="1 2">
    <name type="scientific">Clostridium vincentii</name>
    <dbReference type="NCBI Taxonomy" id="52704"/>
    <lineage>
        <taxon>Bacteria</taxon>
        <taxon>Bacillati</taxon>
        <taxon>Bacillota</taxon>
        <taxon>Clostridia</taxon>
        <taxon>Eubacteriales</taxon>
        <taxon>Clostridiaceae</taxon>
        <taxon>Clostridium</taxon>
    </lineage>
</organism>
<keyword evidence="2" id="KW-1185">Reference proteome</keyword>